<keyword evidence="1" id="KW-0732">Signal</keyword>
<evidence type="ECO:0000256" key="1">
    <source>
        <dbReference type="SAM" id="SignalP"/>
    </source>
</evidence>
<dbReference type="EMBL" id="NVQR01000050">
    <property type="protein sequence ID" value="PCH61957.1"/>
    <property type="molecule type" value="Genomic_DNA"/>
</dbReference>
<organism evidence="2 3">
    <name type="scientific">SAR86 cluster bacterium</name>
    <dbReference type="NCBI Taxonomy" id="2030880"/>
    <lineage>
        <taxon>Bacteria</taxon>
        <taxon>Pseudomonadati</taxon>
        <taxon>Pseudomonadota</taxon>
        <taxon>Gammaproteobacteria</taxon>
        <taxon>SAR86 cluster</taxon>
    </lineage>
</organism>
<name>A0A2A4MQD7_9GAMM</name>
<feature type="signal peptide" evidence="1">
    <location>
        <begin position="1"/>
        <end position="28"/>
    </location>
</feature>
<evidence type="ECO:0008006" key="4">
    <source>
        <dbReference type="Google" id="ProtNLM"/>
    </source>
</evidence>
<dbReference type="AlphaFoldDB" id="A0A2A4MQD7"/>
<reference evidence="3" key="1">
    <citation type="submission" date="2017-08" db="EMBL/GenBank/DDBJ databases">
        <title>A dynamic microbial community with high functional redundancy inhabits the cold, oxic subseafloor aquifer.</title>
        <authorList>
            <person name="Tully B.J."/>
            <person name="Wheat C.G."/>
            <person name="Glazer B.T."/>
            <person name="Huber J.A."/>
        </authorList>
    </citation>
    <scope>NUCLEOTIDE SEQUENCE [LARGE SCALE GENOMIC DNA]</scope>
</reference>
<proteinExistence type="predicted"/>
<protein>
    <recommendedName>
        <fullName evidence="4">DUF4440 domain-containing protein</fullName>
    </recommendedName>
</protein>
<evidence type="ECO:0000313" key="3">
    <source>
        <dbReference type="Proteomes" id="UP000218172"/>
    </source>
</evidence>
<dbReference type="Proteomes" id="UP000218172">
    <property type="component" value="Unassembled WGS sequence"/>
</dbReference>
<feature type="chain" id="PRO_5012020142" description="DUF4440 domain-containing protein" evidence="1">
    <location>
        <begin position="29"/>
        <end position="289"/>
    </location>
</feature>
<accession>A0A2A4MQD7</accession>
<sequence length="289" mass="32797">MIYRFRKSLNQITLTPLILLLVSCFSMAAENSPEQSARAALDAFLEDWNRSDLQAIQEHLSFPHITHGPGQLIIAEEEGLFVQDFEALRAQGWRRSTFDSFQVLQASENKVNFLVDFKRYGSNDEILSQAQVFYVVTKQDDGWGMQYRSGGPHADDIAEGIRDRAIQEATSAIYAFFDAFNEADNTALFEVNHVPQVMLNTGLFLHAVNRESLPVTVNFDGLRARESWGFSIAEDLEIIHAMPGNVIFQLEFERFNSAGSKYRRVPALWVLTQINGKWGVQFRSLMPPV</sequence>
<dbReference type="PROSITE" id="PS51257">
    <property type="entry name" value="PROKAR_LIPOPROTEIN"/>
    <property type="match status" value="1"/>
</dbReference>
<dbReference type="SUPFAM" id="SSF54427">
    <property type="entry name" value="NTF2-like"/>
    <property type="match status" value="1"/>
</dbReference>
<evidence type="ECO:0000313" key="2">
    <source>
        <dbReference type="EMBL" id="PCH61957.1"/>
    </source>
</evidence>
<comment type="caution">
    <text evidence="2">The sequence shown here is derived from an EMBL/GenBank/DDBJ whole genome shotgun (WGS) entry which is preliminary data.</text>
</comment>
<gene>
    <name evidence="2" type="ORF">COC19_03685</name>
</gene>
<dbReference type="InterPro" id="IPR032710">
    <property type="entry name" value="NTF2-like_dom_sf"/>
</dbReference>